<comment type="similarity">
    <text evidence="3">Belongs to the peptidase M50B family.</text>
</comment>
<comment type="subcellular location">
    <subcellularLocation>
        <location evidence="2">Cell membrane</location>
        <topology evidence="2">Multi-pass membrane protein</topology>
    </subcellularLocation>
</comment>
<dbReference type="Pfam" id="PF02163">
    <property type="entry name" value="Peptidase_M50"/>
    <property type="match status" value="1"/>
</dbReference>
<evidence type="ECO:0000256" key="9">
    <source>
        <dbReference type="ARBA" id="ARBA00022833"/>
    </source>
</evidence>
<dbReference type="InterPro" id="IPR052348">
    <property type="entry name" value="Metallopeptidase_M50B"/>
</dbReference>
<keyword evidence="11" id="KW-0482">Metalloprotease</keyword>
<keyword evidence="10 13" id="KW-1133">Transmembrane helix</keyword>
<organism evidence="15">
    <name type="scientific">marine metagenome</name>
    <dbReference type="NCBI Taxonomy" id="408172"/>
    <lineage>
        <taxon>unclassified sequences</taxon>
        <taxon>metagenomes</taxon>
        <taxon>ecological metagenomes</taxon>
    </lineage>
</organism>
<evidence type="ECO:0000313" key="15">
    <source>
        <dbReference type="EMBL" id="SVA36674.1"/>
    </source>
</evidence>
<evidence type="ECO:0000256" key="8">
    <source>
        <dbReference type="ARBA" id="ARBA00022801"/>
    </source>
</evidence>
<evidence type="ECO:0000256" key="13">
    <source>
        <dbReference type="SAM" id="Phobius"/>
    </source>
</evidence>
<gene>
    <name evidence="15" type="ORF">METZ01_LOCUS89528</name>
</gene>
<keyword evidence="9" id="KW-0862">Zinc</keyword>
<evidence type="ECO:0000256" key="2">
    <source>
        <dbReference type="ARBA" id="ARBA00004651"/>
    </source>
</evidence>
<keyword evidence="12 13" id="KW-0472">Membrane</keyword>
<evidence type="ECO:0000256" key="12">
    <source>
        <dbReference type="ARBA" id="ARBA00023136"/>
    </source>
</evidence>
<dbReference type="GO" id="GO:0008237">
    <property type="term" value="F:metallopeptidase activity"/>
    <property type="evidence" value="ECO:0007669"/>
    <property type="project" value="UniProtKB-KW"/>
</dbReference>
<dbReference type="GO" id="GO:0046872">
    <property type="term" value="F:metal ion binding"/>
    <property type="evidence" value="ECO:0007669"/>
    <property type="project" value="UniProtKB-KW"/>
</dbReference>
<comment type="cofactor">
    <cofactor evidence="1">
        <name>Zn(2+)</name>
        <dbReference type="ChEBI" id="CHEBI:29105"/>
    </cofactor>
</comment>
<evidence type="ECO:0000256" key="1">
    <source>
        <dbReference type="ARBA" id="ARBA00001947"/>
    </source>
</evidence>
<dbReference type="PANTHER" id="PTHR35864">
    <property type="entry name" value="ZINC METALLOPROTEASE MJ0611-RELATED"/>
    <property type="match status" value="1"/>
</dbReference>
<feature type="transmembrane region" description="Helical" evidence="13">
    <location>
        <begin position="28"/>
        <end position="50"/>
    </location>
</feature>
<feature type="transmembrane region" description="Helical" evidence="13">
    <location>
        <begin position="62"/>
        <end position="83"/>
    </location>
</feature>
<protein>
    <recommendedName>
        <fullName evidence="14">Peptidase M50 domain-containing protein</fullName>
    </recommendedName>
</protein>
<dbReference type="EMBL" id="UINC01008136">
    <property type="protein sequence ID" value="SVA36674.1"/>
    <property type="molecule type" value="Genomic_DNA"/>
</dbReference>
<dbReference type="PANTHER" id="PTHR35864:SF1">
    <property type="entry name" value="ZINC METALLOPROTEASE YWHC-RELATED"/>
    <property type="match status" value="1"/>
</dbReference>
<evidence type="ECO:0000256" key="5">
    <source>
        <dbReference type="ARBA" id="ARBA00022670"/>
    </source>
</evidence>
<keyword evidence="6 13" id="KW-0812">Transmembrane</keyword>
<evidence type="ECO:0000256" key="6">
    <source>
        <dbReference type="ARBA" id="ARBA00022692"/>
    </source>
</evidence>
<accession>A0A381V951</accession>
<proteinExistence type="inferred from homology"/>
<dbReference type="GO" id="GO:0006508">
    <property type="term" value="P:proteolysis"/>
    <property type="evidence" value="ECO:0007669"/>
    <property type="project" value="UniProtKB-KW"/>
</dbReference>
<feature type="domain" description="Peptidase M50" evidence="14">
    <location>
        <begin position="66"/>
        <end position="118"/>
    </location>
</feature>
<evidence type="ECO:0000256" key="10">
    <source>
        <dbReference type="ARBA" id="ARBA00022989"/>
    </source>
</evidence>
<feature type="transmembrane region" description="Helical" evidence="13">
    <location>
        <begin position="117"/>
        <end position="150"/>
    </location>
</feature>
<sequence length="152" mass="16869">MMILFVGFGWAKPVPVDGRNLRNPRTDMMKVAAAGPVSNLLLAMVAGMVLRFMNGTGLLTDSIFILLIYFTRINIALAVFNLIPVAPLDGSQIFSGYLMKTNPQLAWKIQSYGPQVLFGLILFGYFTGFSILWLVMEPFVSFFMLLFAGISM</sequence>
<keyword evidence="5" id="KW-0645">Protease</keyword>
<name>A0A381V951_9ZZZZ</name>
<dbReference type="InterPro" id="IPR044537">
    <property type="entry name" value="Rip2-like"/>
</dbReference>
<dbReference type="AlphaFoldDB" id="A0A381V951"/>
<evidence type="ECO:0000256" key="3">
    <source>
        <dbReference type="ARBA" id="ARBA00007931"/>
    </source>
</evidence>
<reference evidence="15" key="1">
    <citation type="submission" date="2018-05" db="EMBL/GenBank/DDBJ databases">
        <authorList>
            <person name="Lanie J.A."/>
            <person name="Ng W.-L."/>
            <person name="Kazmierczak K.M."/>
            <person name="Andrzejewski T.M."/>
            <person name="Davidsen T.M."/>
            <person name="Wayne K.J."/>
            <person name="Tettelin H."/>
            <person name="Glass J.I."/>
            <person name="Rusch D."/>
            <person name="Podicherti R."/>
            <person name="Tsui H.-C.T."/>
            <person name="Winkler M.E."/>
        </authorList>
    </citation>
    <scope>NUCLEOTIDE SEQUENCE</scope>
</reference>
<evidence type="ECO:0000256" key="4">
    <source>
        <dbReference type="ARBA" id="ARBA00022475"/>
    </source>
</evidence>
<dbReference type="GO" id="GO:0005886">
    <property type="term" value="C:plasma membrane"/>
    <property type="evidence" value="ECO:0007669"/>
    <property type="project" value="UniProtKB-SubCell"/>
</dbReference>
<evidence type="ECO:0000256" key="11">
    <source>
        <dbReference type="ARBA" id="ARBA00023049"/>
    </source>
</evidence>
<evidence type="ECO:0000256" key="7">
    <source>
        <dbReference type="ARBA" id="ARBA00022723"/>
    </source>
</evidence>
<keyword evidence="8" id="KW-0378">Hydrolase</keyword>
<keyword evidence="7" id="KW-0479">Metal-binding</keyword>
<keyword evidence="4" id="KW-1003">Cell membrane</keyword>
<dbReference type="InterPro" id="IPR008915">
    <property type="entry name" value="Peptidase_M50"/>
</dbReference>
<dbReference type="CDD" id="cd06158">
    <property type="entry name" value="S2P-M50_like_1"/>
    <property type="match status" value="1"/>
</dbReference>
<evidence type="ECO:0000259" key="14">
    <source>
        <dbReference type="Pfam" id="PF02163"/>
    </source>
</evidence>